<dbReference type="RefSeq" id="WP_310284252.1">
    <property type="nucleotide sequence ID" value="NZ_JAVDWQ010000026.1"/>
</dbReference>
<dbReference type="EMBL" id="JAVDWQ010000026">
    <property type="protein sequence ID" value="MDR7212567.1"/>
    <property type="molecule type" value="Genomic_DNA"/>
</dbReference>
<reference evidence="1 2" key="1">
    <citation type="submission" date="2023-07" db="EMBL/GenBank/DDBJ databases">
        <title>Sorghum-associated microbial communities from plants grown in Nebraska, USA.</title>
        <authorList>
            <person name="Schachtman D."/>
        </authorList>
    </citation>
    <scope>NUCLEOTIDE SEQUENCE [LARGE SCALE GENOMIC DNA]</scope>
    <source>
        <strain evidence="1 2">4129</strain>
    </source>
</reference>
<proteinExistence type="predicted"/>
<keyword evidence="2" id="KW-1185">Reference proteome</keyword>
<organism evidence="1 2">
    <name type="scientific">Flavobacterium piscis</name>
    <dbReference type="NCBI Taxonomy" id="1114874"/>
    <lineage>
        <taxon>Bacteria</taxon>
        <taxon>Pseudomonadati</taxon>
        <taxon>Bacteroidota</taxon>
        <taxon>Flavobacteriia</taxon>
        <taxon>Flavobacteriales</taxon>
        <taxon>Flavobacteriaceae</taxon>
        <taxon>Flavobacterium</taxon>
    </lineage>
</organism>
<evidence type="ECO:0000313" key="2">
    <source>
        <dbReference type="Proteomes" id="UP001269081"/>
    </source>
</evidence>
<protein>
    <submittedName>
        <fullName evidence="1">Uncharacterized protein</fullName>
    </submittedName>
</protein>
<sequence length="43" mass="5183">MIEFYDDGEATIVWAGTHQEYEATFKNNKLTIEKWLRKNSYIK</sequence>
<accession>A0ABU1YE94</accession>
<evidence type="ECO:0000313" key="1">
    <source>
        <dbReference type="EMBL" id="MDR7212567.1"/>
    </source>
</evidence>
<name>A0ABU1YE94_9FLAO</name>
<gene>
    <name evidence="1" type="ORF">J2W48_004531</name>
</gene>
<comment type="caution">
    <text evidence="1">The sequence shown here is derived from an EMBL/GenBank/DDBJ whole genome shotgun (WGS) entry which is preliminary data.</text>
</comment>
<dbReference type="Proteomes" id="UP001269081">
    <property type="component" value="Unassembled WGS sequence"/>
</dbReference>